<protein>
    <recommendedName>
        <fullName evidence="1">Probable pectate lyase C</fullName>
    </recommendedName>
</protein>
<feature type="region of interest" description="Disordered" evidence="2">
    <location>
        <begin position="360"/>
        <end position="383"/>
    </location>
</feature>
<dbReference type="InterPro" id="IPR059226">
    <property type="entry name" value="Choice_anch_Q_dom"/>
</dbReference>
<organism evidence="4 5">
    <name type="scientific">Asprobacillus argus</name>
    <dbReference type="NCBI Taxonomy" id="3076534"/>
    <lineage>
        <taxon>Bacteria</taxon>
        <taxon>Pseudomonadati</taxon>
        <taxon>Bacteroidota</taxon>
        <taxon>Flavobacteriia</taxon>
        <taxon>Flavobacteriales</taxon>
        <taxon>Flavobacteriaceae</taxon>
        <taxon>Asprobacillus</taxon>
    </lineage>
</organism>
<feature type="compositionally biased region" description="Low complexity" evidence="2">
    <location>
        <begin position="366"/>
        <end position="377"/>
    </location>
</feature>
<dbReference type="RefSeq" id="WP_349240472.1">
    <property type="nucleotide sequence ID" value="NZ_JAVTTO010000001.1"/>
</dbReference>
<keyword evidence="5" id="KW-1185">Reference proteome</keyword>
<dbReference type="Gene3D" id="2.160.20.10">
    <property type="entry name" value="Single-stranded right-handed beta-helix, Pectin lyase-like"/>
    <property type="match status" value="2"/>
</dbReference>
<dbReference type="PROSITE" id="PS00018">
    <property type="entry name" value="EF_HAND_1"/>
    <property type="match status" value="1"/>
</dbReference>
<dbReference type="InterPro" id="IPR036439">
    <property type="entry name" value="Dockerin_dom_sf"/>
</dbReference>
<dbReference type="Gene3D" id="1.10.1330.10">
    <property type="entry name" value="Dockerin domain"/>
    <property type="match status" value="1"/>
</dbReference>
<feature type="signal peptide" evidence="3">
    <location>
        <begin position="1"/>
        <end position="23"/>
    </location>
</feature>
<dbReference type="InterPro" id="IPR011050">
    <property type="entry name" value="Pectin_lyase_fold/virulence"/>
</dbReference>
<proteinExistence type="predicted"/>
<evidence type="ECO:0000256" key="1">
    <source>
        <dbReference type="ARBA" id="ARBA00016512"/>
    </source>
</evidence>
<evidence type="ECO:0000313" key="5">
    <source>
        <dbReference type="Proteomes" id="UP001257277"/>
    </source>
</evidence>
<gene>
    <name evidence="4" type="ORF">RQM59_02460</name>
</gene>
<feature type="chain" id="PRO_5047297903" description="Probable pectate lyase C" evidence="3">
    <location>
        <begin position="24"/>
        <end position="1024"/>
    </location>
</feature>
<dbReference type="Proteomes" id="UP001257277">
    <property type="component" value="Unassembled WGS sequence"/>
</dbReference>
<reference evidence="4 5" key="1">
    <citation type="submission" date="2023-09" db="EMBL/GenBank/DDBJ databases">
        <title>Novel taxa isolated from Blanes Bay.</title>
        <authorList>
            <person name="Rey-Velasco X."/>
            <person name="Lucena T."/>
        </authorList>
    </citation>
    <scope>NUCLEOTIDE SEQUENCE [LARGE SCALE GENOMIC DNA]</scope>
    <source>
        <strain evidence="4 5">S356</strain>
    </source>
</reference>
<dbReference type="InterPro" id="IPR012334">
    <property type="entry name" value="Pectin_lyas_fold"/>
</dbReference>
<comment type="caution">
    <text evidence="4">The sequence shown here is derived from an EMBL/GenBank/DDBJ whole genome shotgun (WGS) entry which is preliminary data.</text>
</comment>
<evidence type="ECO:0000313" key="4">
    <source>
        <dbReference type="EMBL" id="MDT7831221.1"/>
    </source>
</evidence>
<keyword evidence="3" id="KW-0732">Signal</keyword>
<sequence length="1024" mass="108008">MRTFKQKLLLFCVCAFFVHQMQGQIIYVDAKSTNMTQNGNSWATAFTSLEVALVAANAGDEIRVAGDQTHKPSTSRECTGCTTSRDYYFLLNTNIKLKGSYNTTTGQQEYNNPTLLSGDIGTEGDVTDNTYHVLVTRNLTAAAEIDGFTITQGNANGTGTNTIDTETVSKSAGGGMFSYNSSPKINNTIFSANQGSFGAGMYNTNIASPEISNTVFTNNTATNFGGAMLNTFASAPKIINTVFTANQASQGAGMYNINGFPVIINATFFGNTATVNGGGIFNMTSTITMYSTVLYNNVNNDIYRDGQSIITASHNFSENYTGTGFTTLTSDPFENSSDPDGDDNTWGTIDDGLIPKVGSTLIDAGDNNQNNTTTDITGRTRVHDGSFNGTTQIDVGAYESQYDACSGEVPSILYVDSNASGANNGSSWTDAYTSLESALARQGCTGVTEIRVAGGQTHTPSTSRECTGCTTSRDYYFLLNTNITLKGSYTANTSNPEERDYSNPTMLSGDIGIEGDVADNTYHVLVTRNLTAAAEIDGFTITQGNADDTTSATNTIDDVTVYKSSGGGMYNGSSSPSMSRIIFMANKARYGAGMYNRDGSPEINNTIFTGNISSFRGGGMFNTTSSSPRIINTIFNANEALDYGGGMYNTHSNVSIINSTFFNNTLTTTQGQSSGGGGMYNTSNSSITLHNTVLYGNGATTQGREDIFNGSGSSTTNTSSHNFSQNYTSSGFMPLTSDPFVNSSDPAGVDTILGTADDGLVPAVGSELIDVGDNNQNNTTTDIAGQTRKLDGNADATATIDVGAYEYKATLKLAIKVFLAGAYDTNASLMRADLGSARLPTNTPHTDGAIANSSVFDVTGANAIVDWVFVELRDKNAITTVLHSSSALLQRDGDVVAMDGTSVLAITATADDYYISISHRNHLPIATDMTFSLSSTTTVVDLTNLSNIRGGSVGTIEIDGVRALYGGDFNGDGQVDVLDLVAGLSQGSLGQSGYRTTDVNLDGQVQTEELVTIVAAAIGKGKQF</sequence>
<evidence type="ECO:0000256" key="2">
    <source>
        <dbReference type="SAM" id="MobiDB-lite"/>
    </source>
</evidence>
<accession>A0ABU3LBX0</accession>
<dbReference type="EMBL" id="JAVTTO010000001">
    <property type="protein sequence ID" value="MDT7831221.1"/>
    <property type="molecule type" value="Genomic_DNA"/>
</dbReference>
<dbReference type="NCBIfam" id="NF041518">
    <property type="entry name" value="choice_anch_Q"/>
    <property type="match status" value="2"/>
</dbReference>
<evidence type="ECO:0000256" key="3">
    <source>
        <dbReference type="SAM" id="SignalP"/>
    </source>
</evidence>
<dbReference type="SUPFAM" id="SSF51126">
    <property type="entry name" value="Pectin lyase-like"/>
    <property type="match status" value="2"/>
</dbReference>
<dbReference type="InterPro" id="IPR018247">
    <property type="entry name" value="EF_Hand_1_Ca_BS"/>
</dbReference>
<name>A0ABU3LBX0_9FLAO</name>